<evidence type="ECO:0000256" key="1">
    <source>
        <dbReference type="ARBA" id="ARBA00023186"/>
    </source>
</evidence>
<keyword evidence="2" id="KW-0812">Transmembrane</keyword>
<name>A0ABV2JSR8_9GAMM</name>
<dbReference type="PROSITE" id="PS50076">
    <property type="entry name" value="DNAJ_2"/>
    <property type="match status" value="1"/>
</dbReference>
<proteinExistence type="predicted"/>
<organism evidence="4 5">
    <name type="scientific">Dyella japonica</name>
    <dbReference type="NCBI Taxonomy" id="231455"/>
    <lineage>
        <taxon>Bacteria</taxon>
        <taxon>Pseudomonadati</taxon>
        <taxon>Pseudomonadota</taxon>
        <taxon>Gammaproteobacteria</taxon>
        <taxon>Lysobacterales</taxon>
        <taxon>Rhodanobacteraceae</taxon>
        <taxon>Dyella</taxon>
    </lineage>
</organism>
<dbReference type="RefSeq" id="WP_354012383.1">
    <property type="nucleotide sequence ID" value="NZ_JBEPMU010000001.1"/>
</dbReference>
<comment type="caution">
    <text evidence="4">The sequence shown here is derived from an EMBL/GenBank/DDBJ whole genome shotgun (WGS) entry which is preliminary data.</text>
</comment>
<dbReference type="InterPro" id="IPR036869">
    <property type="entry name" value="J_dom_sf"/>
</dbReference>
<dbReference type="SUPFAM" id="SSF46565">
    <property type="entry name" value="Chaperone J-domain"/>
    <property type="match status" value="1"/>
</dbReference>
<protein>
    <recommendedName>
        <fullName evidence="3">J domain-containing protein</fullName>
    </recommendedName>
</protein>
<dbReference type="Proteomes" id="UP001549184">
    <property type="component" value="Unassembled WGS sequence"/>
</dbReference>
<gene>
    <name evidence="4" type="ORF">ABIC75_000616</name>
</gene>
<keyword evidence="1" id="KW-0143">Chaperone</keyword>
<dbReference type="InterPro" id="IPR001623">
    <property type="entry name" value="DnaJ_domain"/>
</dbReference>
<dbReference type="CDD" id="cd06257">
    <property type="entry name" value="DnaJ"/>
    <property type="match status" value="1"/>
</dbReference>
<evidence type="ECO:0000313" key="4">
    <source>
        <dbReference type="EMBL" id="MET3650914.1"/>
    </source>
</evidence>
<dbReference type="SMART" id="SM00271">
    <property type="entry name" value="DnaJ"/>
    <property type="match status" value="1"/>
</dbReference>
<keyword evidence="2" id="KW-0472">Membrane</keyword>
<dbReference type="Gene3D" id="1.10.287.110">
    <property type="entry name" value="DnaJ domain"/>
    <property type="match status" value="1"/>
</dbReference>
<evidence type="ECO:0000313" key="5">
    <source>
        <dbReference type="Proteomes" id="UP001549184"/>
    </source>
</evidence>
<reference evidence="4 5" key="1">
    <citation type="submission" date="2024-06" db="EMBL/GenBank/DDBJ databases">
        <title>Sorghum-associated microbial communities from plants grown in Nebraska, USA.</title>
        <authorList>
            <person name="Schachtman D."/>
        </authorList>
    </citation>
    <scope>NUCLEOTIDE SEQUENCE [LARGE SCALE GENOMIC DNA]</scope>
    <source>
        <strain evidence="4 5">1073</strain>
    </source>
</reference>
<evidence type="ECO:0000259" key="3">
    <source>
        <dbReference type="PROSITE" id="PS50076"/>
    </source>
</evidence>
<accession>A0ABV2JSR8</accession>
<dbReference type="EMBL" id="JBEPMU010000001">
    <property type="protein sequence ID" value="MET3650914.1"/>
    <property type="molecule type" value="Genomic_DNA"/>
</dbReference>
<dbReference type="Pfam" id="PF00226">
    <property type="entry name" value="DnaJ"/>
    <property type="match status" value="1"/>
</dbReference>
<feature type="transmembrane region" description="Helical" evidence="2">
    <location>
        <begin position="136"/>
        <end position="153"/>
    </location>
</feature>
<keyword evidence="5" id="KW-1185">Reference proteome</keyword>
<keyword evidence="2" id="KW-1133">Transmembrane helix</keyword>
<evidence type="ECO:0000256" key="2">
    <source>
        <dbReference type="SAM" id="Phobius"/>
    </source>
</evidence>
<sequence length="249" mass="26816">MVWGTVVTHETDFLDLYRRLGLNPGCGLDELKQAYRRHVAALHPDRQQGRPVDARAASRLQRLNAQYGAAMEFHRRYGRLPGAAQTASPGANAGGRDLSGTVREMPDPFAARRGAPFSASAGHEPSHVAHRPHARVAVLLVIVALGALGWAMHTASLTSSSGMADDDTPIQAGAGSVSHEGVVEGVVLHVGMSADDVRALEGEPLVMHGDLWEYGPSWIRFDHEEVVEWHSSPLHPLHTEAHAVADPAR</sequence>
<feature type="domain" description="J" evidence="3">
    <location>
        <begin position="15"/>
        <end position="81"/>
    </location>
</feature>